<proteinExistence type="predicted"/>
<dbReference type="SUPFAM" id="SSF88723">
    <property type="entry name" value="PIN domain-like"/>
    <property type="match status" value="1"/>
</dbReference>
<dbReference type="EMBL" id="FOJO01000052">
    <property type="protein sequence ID" value="SFA62594.1"/>
    <property type="molecule type" value="Genomic_DNA"/>
</dbReference>
<reference evidence="3 5" key="3">
    <citation type="submission" date="2016-10" db="EMBL/GenBank/DDBJ databases">
        <authorList>
            <person name="de Groot N.N."/>
        </authorList>
    </citation>
    <scope>NUCLEOTIDE SEQUENCE [LARGE SCALE GENOMIC DNA]</scope>
    <source>
        <strain evidence="3 5">CGMCC 1.6117</strain>
    </source>
</reference>
<evidence type="ECO:0000313" key="2">
    <source>
        <dbReference type="EMBL" id="KGJ01826.1"/>
    </source>
</evidence>
<dbReference type="CDD" id="cd09872">
    <property type="entry name" value="PIN_Sll0205-like"/>
    <property type="match status" value="1"/>
</dbReference>
<gene>
    <name evidence="2" type="ORF">IT41_19170</name>
    <name evidence="3" type="ORF">SAMN04487972_1529</name>
</gene>
<evidence type="ECO:0000313" key="3">
    <source>
        <dbReference type="EMBL" id="SFA62594.1"/>
    </source>
</evidence>
<dbReference type="OrthoDB" id="9798990at2"/>
<dbReference type="STRING" id="376733.SAMN04487972_1529"/>
<dbReference type="InterPro" id="IPR041705">
    <property type="entry name" value="PIN_Sll0205"/>
</dbReference>
<dbReference type="EMBL" id="JRKN01000057">
    <property type="protein sequence ID" value="KGJ01826.1"/>
    <property type="molecule type" value="Genomic_DNA"/>
</dbReference>
<dbReference type="InterPro" id="IPR002716">
    <property type="entry name" value="PIN_dom"/>
</dbReference>
<dbReference type="Pfam" id="PF01850">
    <property type="entry name" value="PIN"/>
    <property type="match status" value="1"/>
</dbReference>
<dbReference type="PANTHER" id="PTHR36173">
    <property type="entry name" value="RIBONUCLEASE VAPC16-RELATED"/>
    <property type="match status" value="1"/>
</dbReference>
<reference evidence="2 4" key="2">
    <citation type="submission" date="2014-10" db="EMBL/GenBank/DDBJ databases">
        <title>Paracoccus sanguinis sp. nov., isolated from clinical specimens of New York State patients.</title>
        <authorList>
            <person name="Mingle L.A."/>
            <person name="Cole J.A."/>
            <person name="Lapierre P."/>
            <person name="Musser K.A."/>
        </authorList>
    </citation>
    <scope>NUCLEOTIDE SEQUENCE [LARGE SCALE GENOMIC DNA]</scope>
    <source>
        <strain evidence="2 4">JCM 14014</strain>
    </source>
</reference>
<evidence type="ECO:0000313" key="4">
    <source>
        <dbReference type="Proteomes" id="UP000029846"/>
    </source>
</evidence>
<dbReference type="InterPro" id="IPR052919">
    <property type="entry name" value="TA_system_RNase"/>
</dbReference>
<dbReference type="AlphaFoldDB" id="A0A099EUZ1"/>
<dbReference type="PANTHER" id="PTHR36173:SF2">
    <property type="entry name" value="RIBONUCLEASE VAPC16"/>
    <property type="match status" value="1"/>
</dbReference>
<dbReference type="eggNOG" id="COG3744">
    <property type="taxonomic scope" value="Bacteria"/>
</dbReference>
<evidence type="ECO:0000259" key="1">
    <source>
        <dbReference type="Pfam" id="PF01850"/>
    </source>
</evidence>
<dbReference type="InterPro" id="IPR029060">
    <property type="entry name" value="PIN-like_dom_sf"/>
</dbReference>
<sequence length="120" mass="13519">MWRLLDFRRSPDEFDRIGEAEIRAMFDPANRLWFSAGSIWEEAITRALDRADFRVEAGVLSNDHAELPMEGRHRLGPGSLPALHGDPFDRMLIAQAVVEGMMLLTTDTRIGACEGPIRLV</sequence>
<organism evidence="2 4">
    <name type="scientific">Paracoccus halophilus</name>
    <dbReference type="NCBI Taxonomy" id="376733"/>
    <lineage>
        <taxon>Bacteria</taxon>
        <taxon>Pseudomonadati</taxon>
        <taxon>Pseudomonadota</taxon>
        <taxon>Alphaproteobacteria</taxon>
        <taxon>Rhodobacterales</taxon>
        <taxon>Paracoccaceae</taxon>
        <taxon>Paracoccus</taxon>
    </lineage>
</organism>
<protein>
    <submittedName>
        <fullName evidence="3">PIN domain nuclease, a component of toxin-antitoxin system (PIN domain)</fullName>
    </submittedName>
</protein>
<feature type="domain" description="PIN" evidence="1">
    <location>
        <begin position="21"/>
        <end position="110"/>
    </location>
</feature>
<evidence type="ECO:0000313" key="5">
    <source>
        <dbReference type="Proteomes" id="UP000182312"/>
    </source>
</evidence>
<dbReference type="Proteomes" id="UP000182312">
    <property type="component" value="Unassembled WGS sequence"/>
</dbReference>
<dbReference type="RefSeq" id="WP_036744147.1">
    <property type="nucleotide sequence ID" value="NZ_FOJO01000052.1"/>
</dbReference>
<dbReference type="Proteomes" id="UP000029846">
    <property type="component" value="Unassembled WGS sequence"/>
</dbReference>
<name>A0A099EUZ1_9RHOB</name>
<keyword evidence="4" id="KW-1185">Reference proteome</keyword>
<accession>A0A099EUZ1</accession>
<reference evidence="2 4" key="1">
    <citation type="submission" date="2014-09" db="EMBL/GenBank/DDBJ databases">
        <authorList>
            <person name="McGinnis J.M."/>
            <person name="Wolfgang W.J."/>
        </authorList>
    </citation>
    <scope>NUCLEOTIDE SEQUENCE [LARGE SCALE GENOMIC DNA]</scope>
    <source>
        <strain evidence="2 4">JCM 14014</strain>
    </source>
</reference>